<dbReference type="PROSITE" id="PS50111">
    <property type="entry name" value="CHEMOTAXIS_TRANSDUC_2"/>
    <property type="match status" value="1"/>
</dbReference>
<dbReference type="PANTHER" id="PTHR43531">
    <property type="entry name" value="PROTEIN ICFG"/>
    <property type="match status" value="1"/>
</dbReference>
<dbReference type="PANTHER" id="PTHR43531:SF14">
    <property type="entry name" value="METHYL-ACCEPTING CHEMOTAXIS PROTEIN I-RELATED"/>
    <property type="match status" value="1"/>
</dbReference>
<dbReference type="EMBL" id="JRUQ01000038">
    <property type="protein sequence ID" value="KGT93067.1"/>
    <property type="molecule type" value="Genomic_DNA"/>
</dbReference>
<dbReference type="GO" id="GO:0005886">
    <property type="term" value="C:plasma membrane"/>
    <property type="evidence" value="ECO:0007669"/>
    <property type="project" value="TreeGrafter"/>
</dbReference>
<keyword evidence="3" id="KW-0145">Chemotaxis</keyword>
<dbReference type="Pfam" id="PF12729">
    <property type="entry name" value="4HB_MCP_1"/>
    <property type="match status" value="1"/>
</dbReference>
<reference evidence="9 10" key="1">
    <citation type="submission" date="2014-10" db="EMBL/GenBank/DDBJ databases">
        <title>Genome sequence of Erwinia typographi M043b.</title>
        <authorList>
            <person name="Chan K.-G."/>
            <person name="Tan W.-S."/>
        </authorList>
    </citation>
    <scope>NUCLEOTIDE SEQUENCE [LARGE SCALE GENOMIC DNA]</scope>
    <source>
        <strain evidence="9 10">M043b</strain>
    </source>
</reference>
<dbReference type="AlphaFoldDB" id="A0A0A3Z1W7"/>
<evidence type="ECO:0000313" key="10">
    <source>
        <dbReference type="Proteomes" id="UP000030351"/>
    </source>
</evidence>
<proteinExistence type="inferred from homology"/>
<sequence length="511" mass="54577">MTGLLVSLCLCLAFVGSMGLYSTLTIQRQLEGVYQNQVIPLQQIKTISDAYAVYIVDAAHKVRDGALTPAEGLEGIKTAMQDVESKWGAYTSTSLSGEEKSLIDKFIPQQRIANQAVEQLKELFLSGDRDRLKEFTANQMYQALDPLLDALTELIDLQLTQTKIAYETSVKEAHFDEAIVITVSILSVLGAMVAGYMITHSITRALGDEPDVAVSVARRVAEGNLTVPVTLQQGSSPESLISQLKDMQASLQRIVGNVNLGAGEIATASAQIAEGNSDLASRTQQQASALEETSAAMEELTATVSQNAHSALQVSEMARNAMSVAQTGGDVMQEVIVTMRDIDESARQISSITALIDDIASQTNLLSLNAAVEAARAGEQGRGFTVVAGEVRSLAQRSADAARQIKTLIDSSMGRVQKGSELVIGAGETMNQLVTEVKNVAKLIDEISIACREQSQGVEQVGIAVTHMDEATQQNATLVEEISSAASGLNSQAQRLVQTMSAFQLPENSKV</sequence>
<dbReference type="SMART" id="SM00283">
    <property type="entry name" value="MA"/>
    <property type="match status" value="1"/>
</dbReference>
<evidence type="ECO:0000256" key="5">
    <source>
        <dbReference type="ARBA" id="ARBA00029447"/>
    </source>
</evidence>
<dbReference type="Gene3D" id="1.10.287.950">
    <property type="entry name" value="Methyl-accepting chemotaxis protein"/>
    <property type="match status" value="1"/>
</dbReference>
<dbReference type="InterPro" id="IPR051310">
    <property type="entry name" value="MCP_chemotaxis"/>
</dbReference>
<dbReference type="eggNOG" id="COG0840">
    <property type="taxonomic scope" value="Bacteria"/>
</dbReference>
<dbReference type="GO" id="GO:0006935">
    <property type="term" value="P:chemotaxis"/>
    <property type="evidence" value="ECO:0007669"/>
    <property type="project" value="UniProtKB-KW"/>
</dbReference>
<evidence type="ECO:0000256" key="4">
    <source>
        <dbReference type="ARBA" id="ARBA00023224"/>
    </source>
</evidence>
<name>A0A0A3Z1W7_9GAMM</name>
<dbReference type="OrthoDB" id="8724574at2"/>
<feature type="domain" description="Methyl-accepting transducer" evidence="8">
    <location>
        <begin position="261"/>
        <end position="490"/>
    </location>
</feature>
<gene>
    <name evidence="9" type="ORF">NG99_12585</name>
</gene>
<evidence type="ECO:0000256" key="6">
    <source>
        <dbReference type="PROSITE-ProRule" id="PRU00284"/>
    </source>
</evidence>
<feature type="transmembrane region" description="Helical" evidence="7">
    <location>
        <begin position="178"/>
        <end position="198"/>
    </location>
</feature>
<dbReference type="Pfam" id="PF00015">
    <property type="entry name" value="MCPsignal"/>
    <property type="match status" value="1"/>
</dbReference>
<dbReference type="Proteomes" id="UP000030351">
    <property type="component" value="Unassembled WGS sequence"/>
</dbReference>
<comment type="similarity">
    <text evidence="5">Belongs to the methyl-accepting chemotaxis (MCP) protein family.</text>
</comment>
<comment type="subcellular location">
    <subcellularLocation>
        <location evidence="1">Membrane</location>
    </subcellularLocation>
</comment>
<dbReference type="GO" id="GO:0007165">
    <property type="term" value="P:signal transduction"/>
    <property type="evidence" value="ECO:0007669"/>
    <property type="project" value="UniProtKB-KW"/>
</dbReference>
<dbReference type="STRING" id="371042.NG99_12585"/>
<keyword evidence="2" id="KW-0488">Methylation</keyword>
<evidence type="ECO:0000256" key="3">
    <source>
        <dbReference type="ARBA" id="ARBA00022500"/>
    </source>
</evidence>
<dbReference type="CDD" id="cd11386">
    <property type="entry name" value="MCP_signal"/>
    <property type="match status" value="1"/>
</dbReference>
<keyword evidence="4 6" id="KW-0807">Transducer</keyword>
<evidence type="ECO:0000256" key="1">
    <source>
        <dbReference type="ARBA" id="ARBA00004370"/>
    </source>
</evidence>
<keyword evidence="7" id="KW-0812">Transmembrane</keyword>
<protein>
    <recommendedName>
        <fullName evidence="8">Methyl-accepting transducer domain-containing protein</fullName>
    </recommendedName>
</protein>
<comment type="caution">
    <text evidence="9">The sequence shown here is derived from an EMBL/GenBank/DDBJ whole genome shotgun (WGS) entry which is preliminary data.</text>
</comment>
<accession>A0A0A3Z1W7</accession>
<keyword evidence="7" id="KW-0472">Membrane</keyword>
<keyword evidence="10" id="KW-1185">Reference proteome</keyword>
<dbReference type="GO" id="GO:0004888">
    <property type="term" value="F:transmembrane signaling receptor activity"/>
    <property type="evidence" value="ECO:0007669"/>
    <property type="project" value="TreeGrafter"/>
</dbReference>
<dbReference type="SUPFAM" id="SSF58104">
    <property type="entry name" value="Methyl-accepting chemotaxis protein (MCP) signaling domain"/>
    <property type="match status" value="1"/>
</dbReference>
<dbReference type="InterPro" id="IPR024478">
    <property type="entry name" value="HlyB_4HB_MCP"/>
</dbReference>
<evidence type="ECO:0000259" key="8">
    <source>
        <dbReference type="PROSITE" id="PS50111"/>
    </source>
</evidence>
<organism evidence="9 10">
    <name type="scientific">Erwinia typographi</name>
    <dbReference type="NCBI Taxonomy" id="371042"/>
    <lineage>
        <taxon>Bacteria</taxon>
        <taxon>Pseudomonadati</taxon>
        <taxon>Pseudomonadota</taxon>
        <taxon>Gammaproteobacteria</taxon>
        <taxon>Enterobacterales</taxon>
        <taxon>Erwiniaceae</taxon>
        <taxon>Erwinia</taxon>
    </lineage>
</organism>
<evidence type="ECO:0000256" key="2">
    <source>
        <dbReference type="ARBA" id="ARBA00022481"/>
    </source>
</evidence>
<evidence type="ECO:0000313" key="9">
    <source>
        <dbReference type="EMBL" id="KGT93067.1"/>
    </source>
</evidence>
<dbReference type="FunFam" id="1.10.287.950:FF:000001">
    <property type="entry name" value="Methyl-accepting chemotaxis sensory transducer"/>
    <property type="match status" value="1"/>
</dbReference>
<dbReference type="InterPro" id="IPR004089">
    <property type="entry name" value="MCPsignal_dom"/>
</dbReference>
<keyword evidence="7" id="KW-1133">Transmembrane helix</keyword>
<evidence type="ECO:0000256" key="7">
    <source>
        <dbReference type="SAM" id="Phobius"/>
    </source>
</evidence>